<proteinExistence type="predicted"/>
<evidence type="ECO:0000313" key="10">
    <source>
        <dbReference type="EMBL" id="KAH9296222.1"/>
    </source>
</evidence>
<comment type="caution">
    <text evidence="10">The sequence shown here is derived from an EMBL/GenBank/DDBJ whole genome shotgun (WGS) entry which is preliminary data.</text>
</comment>
<dbReference type="GO" id="GO:0000785">
    <property type="term" value="C:chromatin"/>
    <property type="evidence" value="ECO:0007669"/>
    <property type="project" value="TreeGrafter"/>
</dbReference>
<dbReference type="FunFam" id="3.30.160.60:FF:000032">
    <property type="entry name" value="Krueppel-like factor 4"/>
    <property type="match status" value="1"/>
</dbReference>
<dbReference type="GO" id="GO:0005667">
    <property type="term" value="C:transcription regulator complex"/>
    <property type="evidence" value="ECO:0007669"/>
    <property type="project" value="TreeGrafter"/>
</dbReference>
<feature type="region of interest" description="Disordered" evidence="8">
    <location>
        <begin position="256"/>
        <end position="282"/>
    </location>
</feature>
<dbReference type="FunFam" id="3.30.160.60:FF:000100">
    <property type="entry name" value="Zinc finger 45-like"/>
    <property type="match status" value="1"/>
</dbReference>
<feature type="domain" description="C2H2-type" evidence="9">
    <location>
        <begin position="461"/>
        <end position="490"/>
    </location>
</feature>
<evidence type="ECO:0000259" key="9">
    <source>
        <dbReference type="PROSITE" id="PS50157"/>
    </source>
</evidence>
<feature type="compositionally biased region" description="Low complexity" evidence="8">
    <location>
        <begin position="59"/>
        <end position="68"/>
    </location>
</feature>
<feature type="compositionally biased region" description="Basic and acidic residues" evidence="8">
    <location>
        <begin position="148"/>
        <end position="175"/>
    </location>
</feature>
<keyword evidence="3 7" id="KW-0863">Zinc-finger</keyword>
<evidence type="ECO:0000256" key="2">
    <source>
        <dbReference type="ARBA" id="ARBA00022737"/>
    </source>
</evidence>
<keyword evidence="5" id="KW-0805">Transcription regulation</keyword>
<dbReference type="InterPro" id="IPR013087">
    <property type="entry name" value="Znf_C2H2_type"/>
</dbReference>
<dbReference type="EMBL" id="JAHRHJ020000011">
    <property type="protein sequence ID" value="KAH9296222.1"/>
    <property type="molecule type" value="Genomic_DNA"/>
</dbReference>
<dbReference type="SUPFAM" id="SSF57667">
    <property type="entry name" value="beta-beta-alpha zinc fingers"/>
    <property type="match status" value="2"/>
</dbReference>
<feature type="domain" description="C2H2-type" evidence="9">
    <location>
        <begin position="491"/>
        <end position="520"/>
    </location>
</feature>
<dbReference type="SMART" id="SM00355">
    <property type="entry name" value="ZnF_C2H2"/>
    <property type="match status" value="4"/>
</dbReference>
<reference evidence="10 11" key="1">
    <citation type="journal article" date="2021" name="Nat. Plants">
        <title>The Taxus genome provides insights into paclitaxel biosynthesis.</title>
        <authorList>
            <person name="Xiong X."/>
            <person name="Gou J."/>
            <person name="Liao Q."/>
            <person name="Li Y."/>
            <person name="Zhou Q."/>
            <person name="Bi G."/>
            <person name="Li C."/>
            <person name="Du R."/>
            <person name="Wang X."/>
            <person name="Sun T."/>
            <person name="Guo L."/>
            <person name="Liang H."/>
            <person name="Lu P."/>
            <person name="Wu Y."/>
            <person name="Zhang Z."/>
            <person name="Ro D.K."/>
            <person name="Shang Y."/>
            <person name="Huang S."/>
            <person name="Yan J."/>
        </authorList>
    </citation>
    <scope>NUCLEOTIDE SEQUENCE [LARGE SCALE GENOMIC DNA]</scope>
    <source>
        <strain evidence="10">Ta-2019</strain>
    </source>
</reference>
<feature type="compositionally biased region" description="Basic and acidic residues" evidence="8">
    <location>
        <begin position="132"/>
        <end position="141"/>
    </location>
</feature>
<keyword evidence="11" id="KW-1185">Reference proteome</keyword>
<evidence type="ECO:0000256" key="4">
    <source>
        <dbReference type="ARBA" id="ARBA00022833"/>
    </source>
</evidence>
<dbReference type="GO" id="GO:0000978">
    <property type="term" value="F:RNA polymerase II cis-regulatory region sequence-specific DNA binding"/>
    <property type="evidence" value="ECO:0007669"/>
    <property type="project" value="TreeGrafter"/>
</dbReference>
<keyword evidence="4" id="KW-0862">Zinc</keyword>
<dbReference type="GO" id="GO:0000981">
    <property type="term" value="F:DNA-binding transcription factor activity, RNA polymerase II-specific"/>
    <property type="evidence" value="ECO:0007669"/>
    <property type="project" value="TreeGrafter"/>
</dbReference>
<dbReference type="Gene3D" id="3.30.160.60">
    <property type="entry name" value="Classic Zinc Finger"/>
    <property type="match status" value="4"/>
</dbReference>
<gene>
    <name evidence="10" type="ORF">KI387_039810</name>
</gene>
<evidence type="ECO:0000256" key="8">
    <source>
        <dbReference type="SAM" id="MobiDB-lite"/>
    </source>
</evidence>
<evidence type="ECO:0000313" key="11">
    <source>
        <dbReference type="Proteomes" id="UP000824469"/>
    </source>
</evidence>
<dbReference type="PANTHER" id="PTHR14003">
    <property type="entry name" value="TRANSCRIPTIONAL REPRESSOR PROTEIN YY"/>
    <property type="match status" value="1"/>
</dbReference>
<feature type="region of interest" description="Disordered" evidence="8">
    <location>
        <begin position="132"/>
        <end position="188"/>
    </location>
</feature>
<name>A0AA38C8X6_TAXCH</name>
<evidence type="ECO:0000256" key="3">
    <source>
        <dbReference type="ARBA" id="ARBA00022771"/>
    </source>
</evidence>
<keyword evidence="2" id="KW-0677">Repeat</keyword>
<organism evidence="10 11">
    <name type="scientific">Taxus chinensis</name>
    <name type="common">Chinese yew</name>
    <name type="synonym">Taxus wallichiana var. chinensis</name>
    <dbReference type="NCBI Taxonomy" id="29808"/>
    <lineage>
        <taxon>Eukaryota</taxon>
        <taxon>Viridiplantae</taxon>
        <taxon>Streptophyta</taxon>
        <taxon>Embryophyta</taxon>
        <taxon>Tracheophyta</taxon>
        <taxon>Spermatophyta</taxon>
        <taxon>Pinopsida</taxon>
        <taxon>Pinidae</taxon>
        <taxon>Conifers II</taxon>
        <taxon>Cupressales</taxon>
        <taxon>Taxaceae</taxon>
        <taxon>Taxus</taxon>
    </lineage>
</organism>
<dbReference type="Proteomes" id="UP000824469">
    <property type="component" value="Unassembled WGS sequence"/>
</dbReference>
<evidence type="ECO:0000256" key="5">
    <source>
        <dbReference type="ARBA" id="ARBA00023015"/>
    </source>
</evidence>
<dbReference type="Pfam" id="PF00096">
    <property type="entry name" value="zf-C2H2"/>
    <property type="match status" value="1"/>
</dbReference>
<evidence type="ECO:0000256" key="7">
    <source>
        <dbReference type="PROSITE-ProRule" id="PRU00042"/>
    </source>
</evidence>
<dbReference type="OMA" id="HECAHRC"/>
<feature type="domain" description="C2H2-type" evidence="9">
    <location>
        <begin position="405"/>
        <end position="432"/>
    </location>
</feature>
<feature type="domain" description="C2H2-type" evidence="9">
    <location>
        <begin position="433"/>
        <end position="457"/>
    </location>
</feature>
<keyword evidence="1" id="KW-0479">Metal-binding</keyword>
<dbReference type="PROSITE" id="PS00028">
    <property type="entry name" value="ZINC_FINGER_C2H2_1"/>
    <property type="match status" value="3"/>
</dbReference>
<feature type="region of interest" description="Disordered" evidence="8">
    <location>
        <begin position="59"/>
        <end position="90"/>
    </location>
</feature>
<dbReference type="GO" id="GO:0008270">
    <property type="term" value="F:zinc ion binding"/>
    <property type="evidence" value="ECO:0007669"/>
    <property type="project" value="UniProtKB-KW"/>
</dbReference>
<dbReference type="InterPro" id="IPR036236">
    <property type="entry name" value="Znf_C2H2_sf"/>
</dbReference>
<accession>A0AA38C8X6</accession>
<dbReference type="PROSITE" id="PS50157">
    <property type="entry name" value="ZINC_FINGER_C2H2_2"/>
    <property type="match status" value="4"/>
</dbReference>
<dbReference type="PANTHER" id="PTHR14003:SF19">
    <property type="entry name" value="YY2 TRANSCRIPTION FACTOR"/>
    <property type="match status" value="1"/>
</dbReference>
<evidence type="ECO:0000256" key="1">
    <source>
        <dbReference type="ARBA" id="ARBA00022723"/>
    </source>
</evidence>
<dbReference type="GO" id="GO:0031519">
    <property type="term" value="C:PcG protein complex"/>
    <property type="evidence" value="ECO:0007669"/>
    <property type="project" value="TreeGrafter"/>
</dbReference>
<sequence length="524" mass="60705">MGAEHHQQQQQQHFGDHPTTHLTLLHHSHSQSPPPFLAHPLPFPSPLHNFRFINFHQLQQHQQHFSHQQKQEQEQLPPEGGPDQIHHPIGHMHPLQVRHTVHQPQPHQGHSLLPHHHHYQNQFQLIQFDHPQHSGEQHQNRESPPSENLHREEIHPDTVEELNRTDGCSEKKFDGSRVQGRDSLSMETKRPLAPIATSLGDPGFGGVLASIQSAVTNQVLHKQTSPAQVEQQNPIITSLEDLPQSHEQGDLREDAQLEHPSPSCAHSVDQPKEKKKRRKMKQVQFQLDPLVHQKLMRTVCEQHNGSVEKFVTAALNYSEVLDKPGKKTLMRKPTLSKWKRTRFEQIKGSETQELAMSFRLLAKSIPISETISELLSIPWQELTMSQIDKMLEETKRMLFLNEKVHDCSECGKRFATPSSLKDHRNEHSGDKPYKCKFKDCTMHFKSKQLLCRHLKKHECAHRCMFEGCGKRFAFRERMIVHQKIHSNERPLVCPWEGCGKRFKWTNSLQGHKRTHTGEKPFQCT</sequence>
<feature type="non-terminal residue" evidence="10">
    <location>
        <position position="524"/>
    </location>
</feature>
<protein>
    <recommendedName>
        <fullName evidence="9">C2H2-type domain-containing protein</fullName>
    </recommendedName>
</protein>
<evidence type="ECO:0000256" key="6">
    <source>
        <dbReference type="ARBA" id="ARBA00023163"/>
    </source>
</evidence>
<dbReference type="AlphaFoldDB" id="A0AA38C8X6"/>
<keyword evidence="6" id="KW-0804">Transcription</keyword>